<name>A0A5E6NYK7_PSEFL</name>
<evidence type="ECO:0008006" key="4">
    <source>
        <dbReference type="Google" id="ProtNLM"/>
    </source>
</evidence>
<dbReference type="OrthoDB" id="7016799at2"/>
<gene>
    <name evidence="2" type="ORF">PS645_00027</name>
</gene>
<dbReference type="EMBL" id="CABVGX010000001">
    <property type="protein sequence ID" value="VVM36045.1"/>
    <property type="molecule type" value="Genomic_DNA"/>
</dbReference>
<keyword evidence="1" id="KW-0472">Membrane</keyword>
<evidence type="ECO:0000313" key="3">
    <source>
        <dbReference type="Proteomes" id="UP000325607"/>
    </source>
</evidence>
<accession>A0A5E6NYK7</accession>
<keyword evidence="1" id="KW-1133">Transmembrane helix</keyword>
<reference evidence="2 3" key="1">
    <citation type="submission" date="2019-09" db="EMBL/GenBank/DDBJ databases">
        <authorList>
            <person name="Chandra G."/>
            <person name="Truman W A."/>
        </authorList>
    </citation>
    <scope>NUCLEOTIDE SEQUENCE [LARGE SCALE GENOMIC DNA]</scope>
    <source>
        <strain evidence="2">PS645</strain>
    </source>
</reference>
<organism evidence="2 3">
    <name type="scientific">Pseudomonas fluorescens</name>
    <dbReference type="NCBI Taxonomy" id="294"/>
    <lineage>
        <taxon>Bacteria</taxon>
        <taxon>Pseudomonadati</taxon>
        <taxon>Pseudomonadota</taxon>
        <taxon>Gammaproteobacteria</taxon>
        <taxon>Pseudomonadales</taxon>
        <taxon>Pseudomonadaceae</taxon>
        <taxon>Pseudomonas</taxon>
    </lineage>
</organism>
<dbReference type="Proteomes" id="UP000325607">
    <property type="component" value="Unassembled WGS sequence"/>
</dbReference>
<keyword evidence="1" id="KW-0812">Transmembrane</keyword>
<evidence type="ECO:0000313" key="2">
    <source>
        <dbReference type="EMBL" id="VVM36045.1"/>
    </source>
</evidence>
<evidence type="ECO:0000256" key="1">
    <source>
        <dbReference type="SAM" id="Phobius"/>
    </source>
</evidence>
<protein>
    <recommendedName>
        <fullName evidence="4">DUF2489 domain-containing protein</fullName>
    </recommendedName>
</protein>
<proteinExistence type="predicted"/>
<dbReference type="RefSeq" id="WP_150578568.1">
    <property type="nucleotide sequence ID" value="NZ_CABVGX010000001.1"/>
</dbReference>
<sequence>MVTFWVPLILAIAGAAVGAYFAIVRTKREKLWTERYERIGSALEKTDLIHRFLDSEVNGEHQIHGLTKHEKQELDANWPMARYKLATDIIMLEMLFTEEEFDETSKRWTGLQKKLFSLIEDSSTHDAHEYVREARTKAEKLQASLIELSRRNCLGWF</sequence>
<dbReference type="AlphaFoldDB" id="A0A5E6NYK7"/>
<feature type="transmembrane region" description="Helical" evidence="1">
    <location>
        <begin position="6"/>
        <end position="24"/>
    </location>
</feature>